<reference evidence="25 26" key="1">
    <citation type="journal article" date="2018" name="Front. Microbiol.">
        <title>Prospects for Fungal Bioremediation of Acidic Radioactive Waste Sites: Characterization and Genome Sequence of Rhodotorula taiwanensis MD1149.</title>
        <authorList>
            <person name="Tkavc R."/>
            <person name="Matrosova V.Y."/>
            <person name="Grichenko O.E."/>
            <person name="Gostincar C."/>
            <person name="Volpe R.P."/>
            <person name="Klimenkova P."/>
            <person name="Gaidamakova E.K."/>
            <person name="Zhou C.E."/>
            <person name="Stewart B.J."/>
            <person name="Lyman M.G."/>
            <person name="Malfatti S.A."/>
            <person name="Rubinfeld B."/>
            <person name="Courtot M."/>
            <person name="Singh J."/>
            <person name="Dalgard C.L."/>
            <person name="Hamilton T."/>
            <person name="Frey K.G."/>
            <person name="Gunde-Cimerman N."/>
            <person name="Dugan L."/>
            <person name="Daly M.J."/>
        </authorList>
    </citation>
    <scope>NUCLEOTIDE SEQUENCE [LARGE SCALE GENOMIC DNA]</scope>
    <source>
        <strain evidence="25 26">MD1149</strain>
    </source>
</reference>
<evidence type="ECO:0000256" key="3">
    <source>
        <dbReference type="ARBA" id="ARBA00005755"/>
    </source>
</evidence>
<dbReference type="Gene3D" id="3.30.420.10">
    <property type="entry name" value="Ribonuclease H-like superfamily/Ribonuclease H"/>
    <property type="match status" value="1"/>
</dbReference>
<keyword evidence="6 20" id="KW-0548">Nucleotidyltransferase</keyword>
<keyword evidence="13" id="KW-0269">Exonuclease</keyword>
<comment type="catalytic activity">
    <reaction evidence="19 20">
        <text>DNA(n) + a 2'-deoxyribonucleoside 5'-triphosphate = DNA(n+1) + diphosphate</text>
        <dbReference type="Rhea" id="RHEA:22508"/>
        <dbReference type="Rhea" id="RHEA-COMP:17339"/>
        <dbReference type="Rhea" id="RHEA-COMP:17340"/>
        <dbReference type="ChEBI" id="CHEBI:33019"/>
        <dbReference type="ChEBI" id="CHEBI:61560"/>
        <dbReference type="ChEBI" id="CHEBI:173112"/>
        <dbReference type="EC" id="2.7.7.7"/>
    </reaction>
</comment>
<feature type="region of interest" description="Disordered" evidence="21">
    <location>
        <begin position="1"/>
        <end position="120"/>
    </location>
</feature>
<feature type="domain" description="C4-type zinc-finger of DNA polymerase delta" evidence="24">
    <location>
        <begin position="1076"/>
        <end position="1149"/>
    </location>
</feature>
<evidence type="ECO:0000256" key="10">
    <source>
        <dbReference type="ARBA" id="ARBA00022771"/>
    </source>
</evidence>
<keyword evidence="18 20" id="KW-0539">Nucleus</keyword>
<evidence type="ECO:0000256" key="9">
    <source>
        <dbReference type="ARBA" id="ARBA00022723"/>
    </source>
</evidence>
<dbReference type="STRING" id="741276.A0A2S5B5A7"/>
<dbReference type="InterPro" id="IPR006172">
    <property type="entry name" value="DNA-dir_DNA_pol_B"/>
</dbReference>
<evidence type="ECO:0000256" key="21">
    <source>
        <dbReference type="SAM" id="MobiDB-lite"/>
    </source>
</evidence>
<dbReference type="InterPro" id="IPR012337">
    <property type="entry name" value="RNaseH-like_sf"/>
</dbReference>
<evidence type="ECO:0000256" key="7">
    <source>
        <dbReference type="ARBA" id="ARBA00022705"/>
    </source>
</evidence>
<protein>
    <recommendedName>
        <fullName evidence="20">DNA polymerase</fullName>
        <ecNumber evidence="20">2.7.7.7</ecNumber>
    </recommendedName>
</protein>
<dbReference type="Gene3D" id="3.30.342.10">
    <property type="entry name" value="DNA Polymerase, chain B, domain 1"/>
    <property type="match status" value="1"/>
</dbReference>
<evidence type="ECO:0000256" key="4">
    <source>
        <dbReference type="ARBA" id="ARBA00022485"/>
    </source>
</evidence>
<dbReference type="NCBIfam" id="TIGR00592">
    <property type="entry name" value="pol2"/>
    <property type="match status" value="1"/>
</dbReference>
<dbReference type="EMBL" id="PJQD01000063">
    <property type="protein sequence ID" value="POY71963.1"/>
    <property type="molecule type" value="Genomic_DNA"/>
</dbReference>
<dbReference type="InterPro" id="IPR017964">
    <property type="entry name" value="DNA-dir_DNA_pol_B_CS"/>
</dbReference>
<dbReference type="PROSITE" id="PS00116">
    <property type="entry name" value="DNA_POLYMERASE_B"/>
    <property type="match status" value="1"/>
</dbReference>
<dbReference type="FunFam" id="1.10.287.690:FF:000001">
    <property type="entry name" value="DNA polymerase"/>
    <property type="match status" value="1"/>
</dbReference>
<evidence type="ECO:0000256" key="13">
    <source>
        <dbReference type="ARBA" id="ARBA00022839"/>
    </source>
</evidence>
<evidence type="ECO:0000259" key="23">
    <source>
        <dbReference type="Pfam" id="PF03104"/>
    </source>
</evidence>
<keyword evidence="7 20" id="KW-0235">DNA replication</keyword>
<keyword evidence="26" id="KW-1185">Reference proteome</keyword>
<dbReference type="CDD" id="cd05533">
    <property type="entry name" value="POLBc_delta"/>
    <property type="match status" value="1"/>
</dbReference>
<keyword evidence="17 20" id="KW-0238">DNA-binding</keyword>
<dbReference type="Pfam" id="PF00136">
    <property type="entry name" value="DNA_pol_B"/>
    <property type="match status" value="1"/>
</dbReference>
<evidence type="ECO:0000256" key="5">
    <source>
        <dbReference type="ARBA" id="ARBA00022679"/>
    </source>
</evidence>
<dbReference type="InterPro" id="IPR006134">
    <property type="entry name" value="DNA-dir_DNA_pol_B_multi_dom"/>
</dbReference>
<dbReference type="FunFam" id="3.30.420.10:FF:000004">
    <property type="entry name" value="DNA polymerase"/>
    <property type="match status" value="1"/>
</dbReference>
<dbReference type="GO" id="GO:0008296">
    <property type="term" value="F:3'-5'-DNA exonuclease activity"/>
    <property type="evidence" value="ECO:0007669"/>
    <property type="project" value="TreeGrafter"/>
</dbReference>
<evidence type="ECO:0000256" key="6">
    <source>
        <dbReference type="ARBA" id="ARBA00022695"/>
    </source>
</evidence>
<comment type="subcellular location">
    <subcellularLocation>
        <location evidence="2 20">Nucleus</location>
    </subcellularLocation>
</comment>
<dbReference type="PRINTS" id="PR00106">
    <property type="entry name" value="DNAPOLB"/>
</dbReference>
<dbReference type="InterPro" id="IPR006133">
    <property type="entry name" value="DNA-dir_DNA_pol_B_exonuc"/>
</dbReference>
<keyword evidence="15 20" id="KW-0408">Iron</keyword>
<evidence type="ECO:0000256" key="11">
    <source>
        <dbReference type="ARBA" id="ARBA00022801"/>
    </source>
</evidence>
<dbReference type="GO" id="GO:0000166">
    <property type="term" value="F:nucleotide binding"/>
    <property type="evidence" value="ECO:0007669"/>
    <property type="project" value="InterPro"/>
</dbReference>
<evidence type="ECO:0000256" key="20">
    <source>
        <dbReference type="RuleBase" id="RU000442"/>
    </source>
</evidence>
<dbReference type="Gene3D" id="1.10.132.60">
    <property type="entry name" value="DNA polymerase family B, C-terminal domain"/>
    <property type="match status" value="1"/>
</dbReference>
<dbReference type="GO" id="GO:0003887">
    <property type="term" value="F:DNA-directed DNA polymerase activity"/>
    <property type="evidence" value="ECO:0007669"/>
    <property type="project" value="UniProtKB-KW"/>
</dbReference>
<comment type="caution">
    <text evidence="25">The sequence shown here is derived from an EMBL/GenBank/DDBJ whole genome shotgun (WGS) entry which is preliminary data.</text>
</comment>
<keyword evidence="8" id="KW-0540">Nuclease</keyword>
<keyword evidence="16 20" id="KW-0411">Iron-sulfur</keyword>
<keyword evidence="9 20" id="KW-0479">Metal-binding</keyword>
<evidence type="ECO:0000256" key="19">
    <source>
        <dbReference type="ARBA" id="ARBA00049244"/>
    </source>
</evidence>
<dbReference type="EC" id="2.7.7.7" evidence="20"/>
<feature type="region of interest" description="Disordered" evidence="21">
    <location>
        <begin position="1159"/>
        <end position="1194"/>
    </location>
</feature>
<dbReference type="GO" id="GO:0006287">
    <property type="term" value="P:base-excision repair, gap-filling"/>
    <property type="evidence" value="ECO:0007669"/>
    <property type="project" value="TreeGrafter"/>
</dbReference>
<keyword evidence="12 20" id="KW-0862">Zinc</keyword>
<dbReference type="GO" id="GO:0043625">
    <property type="term" value="C:delta DNA polymerase complex"/>
    <property type="evidence" value="ECO:0007669"/>
    <property type="project" value="TreeGrafter"/>
</dbReference>
<dbReference type="CDD" id="cd05777">
    <property type="entry name" value="DNA_polB_delta_exo"/>
    <property type="match status" value="1"/>
</dbReference>
<dbReference type="SMART" id="SM00486">
    <property type="entry name" value="POLBc"/>
    <property type="match status" value="1"/>
</dbReference>
<dbReference type="InterPro" id="IPR025687">
    <property type="entry name" value="Znf-C4pol"/>
</dbReference>
<evidence type="ECO:0000256" key="2">
    <source>
        <dbReference type="ARBA" id="ARBA00004123"/>
    </source>
</evidence>
<feature type="compositionally biased region" description="Low complexity" evidence="21">
    <location>
        <begin position="1170"/>
        <end position="1185"/>
    </location>
</feature>
<evidence type="ECO:0000313" key="25">
    <source>
        <dbReference type="EMBL" id="POY71963.1"/>
    </source>
</evidence>
<proteinExistence type="inferred from homology"/>
<evidence type="ECO:0000259" key="22">
    <source>
        <dbReference type="Pfam" id="PF00136"/>
    </source>
</evidence>
<evidence type="ECO:0000256" key="1">
    <source>
        <dbReference type="ARBA" id="ARBA00001966"/>
    </source>
</evidence>
<keyword evidence="14 20" id="KW-0239">DNA-directed DNA polymerase</keyword>
<dbReference type="InterPro" id="IPR023211">
    <property type="entry name" value="DNA_pol_palm_dom_sf"/>
</dbReference>
<dbReference type="FunFam" id="1.10.132.60:FF:000001">
    <property type="entry name" value="DNA polymerase"/>
    <property type="match status" value="1"/>
</dbReference>
<dbReference type="GO" id="GO:0006297">
    <property type="term" value="P:nucleotide-excision repair, DNA gap filling"/>
    <property type="evidence" value="ECO:0007669"/>
    <property type="project" value="TreeGrafter"/>
</dbReference>
<dbReference type="Gene3D" id="3.90.1600.10">
    <property type="entry name" value="Palm domain of DNA polymerase"/>
    <property type="match status" value="1"/>
</dbReference>
<evidence type="ECO:0000313" key="26">
    <source>
        <dbReference type="Proteomes" id="UP000237144"/>
    </source>
</evidence>
<dbReference type="OrthoDB" id="2414538at2759"/>
<feature type="compositionally biased region" description="Low complexity" evidence="21">
    <location>
        <begin position="36"/>
        <end position="58"/>
    </location>
</feature>
<keyword evidence="4 20" id="KW-0004">4Fe-4S</keyword>
<dbReference type="PANTHER" id="PTHR10322:SF23">
    <property type="entry name" value="DNA POLYMERASE DELTA CATALYTIC SUBUNIT"/>
    <property type="match status" value="1"/>
</dbReference>
<dbReference type="SUPFAM" id="SSF56672">
    <property type="entry name" value="DNA/RNA polymerases"/>
    <property type="match status" value="1"/>
</dbReference>
<evidence type="ECO:0000256" key="8">
    <source>
        <dbReference type="ARBA" id="ARBA00022722"/>
    </source>
</evidence>
<dbReference type="GO" id="GO:0003677">
    <property type="term" value="F:DNA binding"/>
    <property type="evidence" value="ECO:0007669"/>
    <property type="project" value="UniProtKB-KW"/>
</dbReference>
<comment type="similarity">
    <text evidence="3 20">Belongs to the DNA polymerase type-B family.</text>
</comment>
<sequence length="1216" mass="135840">MDGEPVNKKRRTTPDVAQGEPATLAGESTADALLLPANGNPADTAAATAAPALTTNGNESQATDSQPTPLDQVPDEDHAAPPSTAAGAHAKPLSALFKAKTPSPKKKRVPGGKPLTRVGSNLREDNKENFTELLARLNQDNAIEEQEKWARPAAPKLNPQRDGIVFQQIDIEEHTAAGGAPTIRAFGVTQKGNSVLLHVKGFLPYFWVAAPRGFTNSDCLPLMEHLNTAHFNGGRPISNVTLANKRSLWGYKGDSVSPFIRVEVVDTKQYPKVRNAFERGEVQFKDYFDGSSLMTFESNIAYTLRFMIDHHILGMNWLELKPGRWEHSKSPVSNCQYELECQHNDLISHAAEGDWSGVAPLRILSFDIECAGRKGIFPEAEIDPVIQIANMVTRQGDSKPFIRNIFTLNTCAHIVGSEVLEFKREQDLLSKWRAFVEEVDPDLIIGYNTSQFDIPYLMDRAKALRVTDFPFFGRLKGVKTEVKETHFSSKAYGTRDSKETNMDGRLQLDILQVMQRDYKLRSYTLNSVCAHFLGEQKEDVHHSVITDLQNGNAESRRRLAVYCLKDAYLPQRLMDKLMCFINYIEMARVTGIPFNYLLSRGQQIKVISQLYRQALKTGYVIPALKQEGSDEQYEGATVLEPEQGYYDVPIATLDFASLYPSIMQAHNLCYTTLLDARIAQTLGLREDEDYVKTPNGDLFVKEHKRKGLLPTVLQDLLSARKRARAELKQEKDPFKRAVLDGRQLALKISANSVYGFTGATIGKLPCLPISMSTTAYGRQMIDTTKKEVEGRYNTANGYDYDATVIYGDTDSVMIRFGCPDLETAMKLGAEAAEYVTSKFIKPIKLEFEKVYFPYLLISKKRYAGLYWTKPDKYDKMDTKGIETVRRDNCRLVVTVIDTCLRKMLIERDVKGAENYAKQVISDLLQNKVDLSQLVITKALAKADYAAKQAHVELAERMKKRDAGSAPAMGDRVAYVIIKGTKDARAYEKSEDPLYVLENNIPIDTKYYLENQLSKPLMRIFEPIMGERASSLPRFHLPLRRTDNACLSVAGDHTRTVTIIAPTSGGLMSFAVKRVTCLGCKTPLKPNALNQAVCNNCRPKTAELHAKQVALTSQAETAFARLWTQCQRCQGSLHQDVLCTSKDCPIFYMRKKAQKEAVDSVATLQRSDGQTSSTSRKTSTRLPSTKPSLRNKPKLFSLSKPIRAKKFEGGSLSSAEA</sequence>
<gene>
    <name evidence="25" type="ORF">BMF94_4972</name>
</gene>
<evidence type="ECO:0000256" key="15">
    <source>
        <dbReference type="ARBA" id="ARBA00023004"/>
    </source>
</evidence>
<evidence type="ECO:0000256" key="14">
    <source>
        <dbReference type="ARBA" id="ARBA00022932"/>
    </source>
</evidence>
<feature type="domain" description="DNA-directed DNA polymerase family B multifunctional" evidence="22">
    <location>
        <begin position="592"/>
        <end position="1023"/>
    </location>
</feature>
<dbReference type="Pfam" id="PF14260">
    <property type="entry name" value="zf-C4pol"/>
    <property type="match status" value="1"/>
</dbReference>
<feature type="domain" description="DNA-directed DNA polymerase family B exonuclease" evidence="23">
    <location>
        <begin position="295"/>
        <end position="528"/>
    </location>
</feature>
<keyword evidence="10 20" id="KW-0863">Zinc-finger</keyword>
<dbReference type="PANTHER" id="PTHR10322">
    <property type="entry name" value="DNA POLYMERASE CATALYTIC SUBUNIT"/>
    <property type="match status" value="1"/>
</dbReference>
<organism evidence="25 26">
    <name type="scientific">Rhodotorula taiwanensis</name>
    <dbReference type="NCBI Taxonomy" id="741276"/>
    <lineage>
        <taxon>Eukaryota</taxon>
        <taxon>Fungi</taxon>
        <taxon>Dikarya</taxon>
        <taxon>Basidiomycota</taxon>
        <taxon>Pucciniomycotina</taxon>
        <taxon>Microbotryomycetes</taxon>
        <taxon>Sporidiobolales</taxon>
        <taxon>Sporidiobolaceae</taxon>
        <taxon>Rhodotorula</taxon>
    </lineage>
</organism>
<dbReference type="InterPro" id="IPR036397">
    <property type="entry name" value="RNaseH_sf"/>
</dbReference>
<feature type="compositionally biased region" description="Low complexity" evidence="21">
    <location>
        <begin position="80"/>
        <end position="90"/>
    </location>
</feature>
<evidence type="ECO:0000259" key="24">
    <source>
        <dbReference type="Pfam" id="PF14260"/>
    </source>
</evidence>
<evidence type="ECO:0000256" key="17">
    <source>
        <dbReference type="ARBA" id="ARBA00023125"/>
    </source>
</evidence>
<name>A0A2S5B5A7_9BASI</name>
<comment type="cofactor">
    <cofactor evidence="1 20">
        <name>[4Fe-4S] cluster</name>
        <dbReference type="ChEBI" id="CHEBI:49883"/>
    </cofactor>
</comment>
<dbReference type="InterPro" id="IPR043502">
    <property type="entry name" value="DNA/RNA_pol_sf"/>
</dbReference>
<keyword evidence="11" id="KW-0378">Hydrolase</keyword>
<dbReference type="SUPFAM" id="SSF53098">
    <property type="entry name" value="Ribonuclease H-like"/>
    <property type="match status" value="1"/>
</dbReference>
<accession>A0A2S5B5A7</accession>
<dbReference type="InterPro" id="IPR042087">
    <property type="entry name" value="DNA_pol_B_thumb"/>
</dbReference>
<dbReference type="GO" id="GO:0051539">
    <property type="term" value="F:4 iron, 4 sulfur cluster binding"/>
    <property type="evidence" value="ECO:0007669"/>
    <property type="project" value="UniProtKB-KW"/>
</dbReference>
<dbReference type="InterPro" id="IPR050240">
    <property type="entry name" value="DNA_pol_type-B"/>
</dbReference>
<dbReference type="Gene3D" id="1.10.287.690">
    <property type="entry name" value="Helix hairpin bin"/>
    <property type="match status" value="1"/>
</dbReference>
<feature type="compositionally biased region" description="Polar residues" evidence="21">
    <location>
        <begin position="59"/>
        <end position="69"/>
    </location>
</feature>
<dbReference type="Pfam" id="PF03104">
    <property type="entry name" value="DNA_pol_B_exo1"/>
    <property type="match status" value="1"/>
</dbReference>
<dbReference type="Proteomes" id="UP000237144">
    <property type="component" value="Unassembled WGS sequence"/>
</dbReference>
<keyword evidence="5 20" id="KW-0808">Transferase</keyword>
<evidence type="ECO:0000256" key="18">
    <source>
        <dbReference type="ARBA" id="ARBA00023242"/>
    </source>
</evidence>
<dbReference type="GO" id="GO:0008270">
    <property type="term" value="F:zinc ion binding"/>
    <property type="evidence" value="ECO:0007669"/>
    <property type="project" value="UniProtKB-KW"/>
</dbReference>
<evidence type="ECO:0000256" key="16">
    <source>
        <dbReference type="ARBA" id="ARBA00023014"/>
    </source>
</evidence>
<dbReference type="GO" id="GO:0045004">
    <property type="term" value="P:DNA replication proofreading"/>
    <property type="evidence" value="ECO:0007669"/>
    <property type="project" value="TreeGrafter"/>
</dbReference>
<dbReference type="AlphaFoldDB" id="A0A2S5B5A7"/>
<evidence type="ECO:0000256" key="12">
    <source>
        <dbReference type="ARBA" id="ARBA00022833"/>
    </source>
</evidence>